<organism evidence="2 3">
    <name type="scientific">Colocasia esculenta</name>
    <name type="common">Wild taro</name>
    <name type="synonym">Arum esculentum</name>
    <dbReference type="NCBI Taxonomy" id="4460"/>
    <lineage>
        <taxon>Eukaryota</taxon>
        <taxon>Viridiplantae</taxon>
        <taxon>Streptophyta</taxon>
        <taxon>Embryophyta</taxon>
        <taxon>Tracheophyta</taxon>
        <taxon>Spermatophyta</taxon>
        <taxon>Magnoliopsida</taxon>
        <taxon>Liliopsida</taxon>
        <taxon>Araceae</taxon>
        <taxon>Aroideae</taxon>
        <taxon>Colocasieae</taxon>
        <taxon>Colocasia</taxon>
    </lineage>
</organism>
<gene>
    <name evidence="2" type="ORF">Taro_016282</name>
</gene>
<dbReference type="EMBL" id="NMUH01000718">
    <property type="protein sequence ID" value="MQL83791.1"/>
    <property type="molecule type" value="Genomic_DNA"/>
</dbReference>
<evidence type="ECO:0000313" key="3">
    <source>
        <dbReference type="Proteomes" id="UP000652761"/>
    </source>
</evidence>
<accession>A0A843UK89</accession>
<dbReference type="OrthoDB" id="1679989at2759"/>
<evidence type="ECO:0000256" key="1">
    <source>
        <dbReference type="SAM" id="MobiDB-lite"/>
    </source>
</evidence>
<feature type="region of interest" description="Disordered" evidence="1">
    <location>
        <begin position="214"/>
        <end position="239"/>
    </location>
</feature>
<dbReference type="PANTHER" id="PTHR34676">
    <property type="entry name" value="DUF4219 DOMAIN-CONTAINING PROTEIN-RELATED"/>
    <property type="match status" value="1"/>
</dbReference>
<evidence type="ECO:0000313" key="2">
    <source>
        <dbReference type="EMBL" id="MQL83791.1"/>
    </source>
</evidence>
<sequence length="420" mass="49036">MAVQGFTECQSIFQPPLFDGEDYQYCKTMMEFFLQGYAYQIWSIIEDGDLQIFKPKEEWTTEEKKKISLNSKAKSFMCCALIKQEFNRISTCKTVKDMWEMLRLTYEGTVKVKETRIDIMVTQYEKFKMKQGEFISQMYNEFTEIINGLASLGKKYSQGDMVRKILRSLSKQWIPKVTAIEEANDLSTMTLEKLIGSLMAHKINMERLGESSFRRRPNNTFKAEESTSDEATVSECSDSKDEGIISKSIRKILERRKEKKKMKRKDEKYKEYKRKTFTATWENSSDNSSTEEEVNANLLLRNKAKRHSNGLRLRSSIELFILAWSRGTTSILFNRVFLFFSEEKIKHLPIYLELDLEDSGPSFCVQKCSSSAEREGLLCKRTELEVCTSELLLNSEKKHLAEVKQWAAFLFEKRRRPAEG</sequence>
<dbReference type="AlphaFoldDB" id="A0A843UK89"/>
<comment type="caution">
    <text evidence="2">The sequence shown here is derived from an EMBL/GenBank/DDBJ whole genome shotgun (WGS) entry which is preliminary data.</text>
</comment>
<keyword evidence="3" id="KW-1185">Reference proteome</keyword>
<reference evidence="2" key="1">
    <citation type="submission" date="2017-07" db="EMBL/GenBank/DDBJ databases">
        <title>Taro Niue Genome Assembly and Annotation.</title>
        <authorList>
            <person name="Atibalentja N."/>
            <person name="Keating K."/>
            <person name="Fields C.J."/>
        </authorList>
    </citation>
    <scope>NUCLEOTIDE SEQUENCE</scope>
    <source>
        <strain evidence="2">Niue_2</strain>
        <tissue evidence="2">Leaf</tissue>
    </source>
</reference>
<protein>
    <submittedName>
        <fullName evidence="2">Uncharacterized protein</fullName>
    </submittedName>
</protein>
<proteinExistence type="predicted"/>
<name>A0A843UK89_COLES</name>
<dbReference type="Pfam" id="PF14223">
    <property type="entry name" value="Retrotran_gag_2"/>
    <property type="match status" value="1"/>
</dbReference>
<dbReference type="PANTHER" id="PTHR34676:SF17">
    <property type="entry name" value="OS06G0684500 PROTEIN"/>
    <property type="match status" value="1"/>
</dbReference>
<dbReference type="Proteomes" id="UP000652761">
    <property type="component" value="Unassembled WGS sequence"/>
</dbReference>